<evidence type="ECO:0000256" key="6">
    <source>
        <dbReference type="SAM" id="MobiDB-lite"/>
    </source>
</evidence>
<comment type="subcellular location">
    <subcellularLocation>
        <location evidence="1">Nucleus</location>
    </subcellularLocation>
</comment>
<dbReference type="GO" id="GO:0008270">
    <property type="term" value="F:zinc ion binding"/>
    <property type="evidence" value="ECO:0007669"/>
    <property type="project" value="InterPro"/>
</dbReference>
<dbReference type="GO" id="GO:0000981">
    <property type="term" value="F:DNA-binding transcription factor activity, RNA polymerase II-specific"/>
    <property type="evidence" value="ECO:0007669"/>
    <property type="project" value="TreeGrafter"/>
</dbReference>
<accession>A0A8H3FCD0</accession>
<gene>
    <name evidence="8" type="ORF">ALECFALPRED_002146</name>
</gene>
<dbReference type="PANTHER" id="PTHR31845:SF10">
    <property type="entry name" value="ZN(II)2CYS6 TRANSCRIPTION FACTOR (EUROFUNG)"/>
    <property type="match status" value="1"/>
</dbReference>
<evidence type="ECO:0000313" key="9">
    <source>
        <dbReference type="Proteomes" id="UP000664203"/>
    </source>
</evidence>
<dbReference type="InterPro" id="IPR051089">
    <property type="entry name" value="prtT"/>
</dbReference>
<dbReference type="Pfam" id="PF04082">
    <property type="entry name" value="Fungal_trans"/>
    <property type="match status" value="1"/>
</dbReference>
<dbReference type="Proteomes" id="UP000664203">
    <property type="component" value="Unassembled WGS sequence"/>
</dbReference>
<evidence type="ECO:0000256" key="5">
    <source>
        <dbReference type="ARBA" id="ARBA00023242"/>
    </source>
</evidence>
<dbReference type="AlphaFoldDB" id="A0A8H3FCD0"/>
<evidence type="ECO:0000256" key="3">
    <source>
        <dbReference type="ARBA" id="ARBA00023125"/>
    </source>
</evidence>
<dbReference type="OrthoDB" id="5424793at2759"/>
<comment type="caution">
    <text evidence="8">The sequence shown here is derived from an EMBL/GenBank/DDBJ whole genome shotgun (WGS) entry which is preliminary data.</text>
</comment>
<keyword evidence="5" id="KW-0539">Nucleus</keyword>
<evidence type="ECO:0000259" key="7">
    <source>
        <dbReference type="Pfam" id="PF04082"/>
    </source>
</evidence>
<keyword evidence="3" id="KW-0238">DNA-binding</keyword>
<keyword evidence="4" id="KW-0804">Transcription</keyword>
<organism evidence="8 9">
    <name type="scientific">Alectoria fallacina</name>
    <dbReference type="NCBI Taxonomy" id="1903189"/>
    <lineage>
        <taxon>Eukaryota</taxon>
        <taxon>Fungi</taxon>
        <taxon>Dikarya</taxon>
        <taxon>Ascomycota</taxon>
        <taxon>Pezizomycotina</taxon>
        <taxon>Lecanoromycetes</taxon>
        <taxon>OSLEUM clade</taxon>
        <taxon>Lecanoromycetidae</taxon>
        <taxon>Lecanorales</taxon>
        <taxon>Lecanorineae</taxon>
        <taxon>Parmeliaceae</taxon>
        <taxon>Alectoria</taxon>
    </lineage>
</organism>
<protein>
    <recommendedName>
        <fullName evidence="7">Xylanolytic transcriptional activator regulatory domain-containing protein</fullName>
    </recommendedName>
</protein>
<keyword evidence="2" id="KW-0805">Transcription regulation</keyword>
<evidence type="ECO:0000256" key="1">
    <source>
        <dbReference type="ARBA" id="ARBA00004123"/>
    </source>
</evidence>
<feature type="region of interest" description="Disordered" evidence="6">
    <location>
        <begin position="559"/>
        <end position="579"/>
    </location>
</feature>
<dbReference type="PANTHER" id="PTHR31845">
    <property type="entry name" value="FINGER DOMAIN PROTEIN, PUTATIVE-RELATED"/>
    <property type="match status" value="1"/>
</dbReference>
<sequence>MEQKLDGLVALLAQPEISRAPPVINDNLNGTQSPVGQAFRGEPRNVLSPSASCTQDIREQGQRAGATFQHYPNISQSSVTHPESYIQDTYRPEQHETPTANDTSPHDAVVFEDASDHALAKDLVSPAQANLFLNEYRKMADFFPFVIVPPDLTVQAMEIEKPMLLLAVFMTASGHDRLLQIALEERFRGELAAKTIINAQRSMDCLQSMLVYLAWYHYHFKPQAQQIYQLLHLALSMAADLAISHKPKRPVIQTLADNQAKPKSPSEQREAHRAFLGCYYLSTAFSSALSRPNVLKYSDYMTDCCKRLQSDQEFPSDNIIPYMISLYHIGDQIYAAFKSEDTDNLDLDQVRLRMHVQLLQSQLKDWKRGIPQDTSQQTAMDLSYEFNQMELHSVGIRLSPTSLGSTPAPITSANNTYQFDLLLSCLEASKAYLDTILAVPRAQYRLFSFIEWMRLPNVLLMICTLSFPSEKYSNTTWDVLIAQERVCLELYLESLCYRMQSLTTYNGTTQPQPDIFLSLKLILERTRAWYSRKTHGPNEGNRESDAIEDSPLEIIRDPHERDEAGSRAASAQYKSPEETSSVREHAAAAVNEDHGIPQATFPNIANFADMDGFLDNIDDTFWTSNLFDAAMFSDM</sequence>
<keyword evidence="9" id="KW-1185">Reference proteome</keyword>
<feature type="domain" description="Xylanolytic transcriptional activator regulatory" evidence="7">
    <location>
        <begin position="160"/>
        <end position="302"/>
    </location>
</feature>
<dbReference type="CDD" id="cd12148">
    <property type="entry name" value="fungal_TF_MHR"/>
    <property type="match status" value="1"/>
</dbReference>
<dbReference type="EMBL" id="CAJPDR010000159">
    <property type="protein sequence ID" value="CAF9922692.1"/>
    <property type="molecule type" value="Genomic_DNA"/>
</dbReference>
<dbReference type="GO" id="GO:0005634">
    <property type="term" value="C:nucleus"/>
    <property type="evidence" value="ECO:0007669"/>
    <property type="project" value="UniProtKB-SubCell"/>
</dbReference>
<reference evidence="8" key="1">
    <citation type="submission" date="2021-03" db="EMBL/GenBank/DDBJ databases">
        <authorList>
            <person name="Tagirdzhanova G."/>
        </authorList>
    </citation>
    <scope>NUCLEOTIDE SEQUENCE</scope>
</reference>
<dbReference type="GO" id="GO:0000976">
    <property type="term" value="F:transcription cis-regulatory region binding"/>
    <property type="evidence" value="ECO:0007669"/>
    <property type="project" value="TreeGrafter"/>
</dbReference>
<dbReference type="GO" id="GO:0006351">
    <property type="term" value="P:DNA-templated transcription"/>
    <property type="evidence" value="ECO:0007669"/>
    <property type="project" value="InterPro"/>
</dbReference>
<evidence type="ECO:0000256" key="4">
    <source>
        <dbReference type="ARBA" id="ARBA00023163"/>
    </source>
</evidence>
<name>A0A8H3FCD0_9LECA</name>
<evidence type="ECO:0000313" key="8">
    <source>
        <dbReference type="EMBL" id="CAF9922692.1"/>
    </source>
</evidence>
<dbReference type="InterPro" id="IPR007219">
    <property type="entry name" value="XnlR_reg_dom"/>
</dbReference>
<evidence type="ECO:0000256" key="2">
    <source>
        <dbReference type="ARBA" id="ARBA00023015"/>
    </source>
</evidence>
<proteinExistence type="predicted"/>